<dbReference type="SMART" id="SM00285">
    <property type="entry name" value="PBD"/>
    <property type="match status" value="1"/>
</dbReference>
<dbReference type="InterPro" id="IPR029273">
    <property type="entry name" value="Cdc42_effect-like"/>
</dbReference>
<dbReference type="PANTHER" id="PTHR15344">
    <property type="entry name" value="CDC42 EFFECTOR PROTEIN BORG"/>
    <property type="match status" value="1"/>
</dbReference>
<comment type="similarity">
    <text evidence="2">Belongs to the BORG/CEP family.</text>
</comment>
<dbReference type="PANTHER" id="PTHR15344:SF15">
    <property type="entry name" value="CDC42 EFFECTOR PROTEIN 5"/>
    <property type="match status" value="1"/>
</dbReference>
<name>A0A8C6VMD4_NAJNA</name>
<comment type="subcellular location">
    <subcellularLocation>
        <location evidence="1">Endomembrane system</location>
        <topology evidence="1">Peripheral membrane protein</topology>
    </subcellularLocation>
</comment>
<dbReference type="Pfam" id="PF14957">
    <property type="entry name" value="BORG_CEP"/>
    <property type="match status" value="1"/>
</dbReference>
<sequence>MPILKQSPVSHSKKRPRLDRAMISAPLGDFRHTMHIGRGGDAFGDTSFLSNHGGTKTNGLPHDVAVSPGSLGSPGDKFSLESPTLDHAESLLSFQLDLGPSILDDVLGVMDKDWDNIKGQDQEVLRDESPMQLLCTGKIRLGFSPSLYLESK</sequence>
<dbReference type="GO" id="GO:0005737">
    <property type="term" value="C:cytoplasm"/>
    <property type="evidence" value="ECO:0007669"/>
    <property type="project" value="Ensembl"/>
</dbReference>
<reference evidence="4" key="2">
    <citation type="submission" date="2025-09" db="UniProtKB">
        <authorList>
            <consortium name="Ensembl"/>
        </authorList>
    </citation>
    <scope>IDENTIFICATION</scope>
</reference>
<gene>
    <name evidence="4" type="primary">CDC42EP5</name>
</gene>
<proteinExistence type="inferred from homology"/>
<reference evidence="4" key="1">
    <citation type="submission" date="2025-08" db="UniProtKB">
        <authorList>
            <consortium name="Ensembl"/>
        </authorList>
    </citation>
    <scope>IDENTIFICATION</scope>
</reference>
<dbReference type="OrthoDB" id="8898624at2759"/>
<dbReference type="InterPro" id="IPR051296">
    <property type="entry name" value="Cdc42_Effector_BORG/CEP"/>
</dbReference>
<evidence type="ECO:0000256" key="2">
    <source>
        <dbReference type="ARBA" id="ARBA00010770"/>
    </source>
</evidence>
<dbReference type="GO" id="GO:0005856">
    <property type="term" value="C:cytoskeleton"/>
    <property type="evidence" value="ECO:0007669"/>
    <property type="project" value="TreeGrafter"/>
</dbReference>
<evidence type="ECO:0000313" key="4">
    <source>
        <dbReference type="Ensembl" id="ENSNNAP00000006429.1"/>
    </source>
</evidence>
<dbReference type="GO" id="GO:0007254">
    <property type="term" value="P:JNK cascade"/>
    <property type="evidence" value="ECO:0007669"/>
    <property type="project" value="Ensembl"/>
</dbReference>
<accession>A0A8C6VMD4</accession>
<evidence type="ECO:0000256" key="1">
    <source>
        <dbReference type="ARBA" id="ARBA00004184"/>
    </source>
</evidence>
<dbReference type="GO" id="GO:0007266">
    <property type="term" value="P:Rho protein signal transduction"/>
    <property type="evidence" value="ECO:0007669"/>
    <property type="project" value="Ensembl"/>
</dbReference>
<organism evidence="4 5">
    <name type="scientific">Naja naja</name>
    <name type="common">Indian cobra</name>
    <dbReference type="NCBI Taxonomy" id="35670"/>
    <lineage>
        <taxon>Eukaryota</taxon>
        <taxon>Metazoa</taxon>
        <taxon>Chordata</taxon>
        <taxon>Craniata</taxon>
        <taxon>Vertebrata</taxon>
        <taxon>Euteleostomi</taxon>
        <taxon>Lepidosauria</taxon>
        <taxon>Squamata</taxon>
        <taxon>Bifurcata</taxon>
        <taxon>Unidentata</taxon>
        <taxon>Episquamata</taxon>
        <taxon>Toxicofera</taxon>
        <taxon>Serpentes</taxon>
        <taxon>Colubroidea</taxon>
        <taxon>Elapidae</taxon>
        <taxon>Elapinae</taxon>
        <taxon>Naja</taxon>
    </lineage>
</organism>
<dbReference type="GO" id="GO:0030838">
    <property type="term" value="P:positive regulation of actin filament polymerization"/>
    <property type="evidence" value="ECO:0007669"/>
    <property type="project" value="Ensembl"/>
</dbReference>
<dbReference type="AlphaFoldDB" id="A0A8C6VMD4"/>
<dbReference type="GO" id="GO:0005886">
    <property type="term" value="C:plasma membrane"/>
    <property type="evidence" value="ECO:0007669"/>
    <property type="project" value="Ensembl"/>
</dbReference>
<dbReference type="GeneTree" id="ENSGT00940000162969"/>
<dbReference type="GO" id="GO:0008360">
    <property type="term" value="P:regulation of cell shape"/>
    <property type="evidence" value="ECO:0007669"/>
    <property type="project" value="Ensembl"/>
</dbReference>
<dbReference type="Ensembl" id="ENSNNAT00000006735.1">
    <property type="protein sequence ID" value="ENSNNAP00000006429.1"/>
    <property type="gene ID" value="ENSNNAG00000004364.1"/>
</dbReference>
<dbReference type="OMA" id="HPRARCH"/>
<evidence type="ECO:0000259" key="3">
    <source>
        <dbReference type="PROSITE" id="PS50108"/>
    </source>
</evidence>
<dbReference type="GO" id="GO:0012505">
    <property type="term" value="C:endomembrane system"/>
    <property type="evidence" value="ECO:0007669"/>
    <property type="project" value="UniProtKB-SubCell"/>
</dbReference>
<dbReference type="GO" id="GO:0031267">
    <property type="term" value="F:small GTPase binding"/>
    <property type="evidence" value="ECO:0007669"/>
    <property type="project" value="Ensembl"/>
</dbReference>
<dbReference type="GO" id="GO:0031274">
    <property type="term" value="P:positive regulation of pseudopodium assembly"/>
    <property type="evidence" value="ECO:0007669"/>
    <property type="project" value="Ensembl"/>
</dbReference>
<dbReference type="Pfam" id="PF00786">
    <property type="entry name" value="PBD"/>
    <property type="match status" value="1"/>
</dbReference>
<evidence type="ECO:0000313" key="5">
    <source>
        <dbReference type="Proteomes" id="UP000694559"/>
    </source>
</evidence>
<feature type="domain" description="CRIB" evidence="3">
    <location>
        <begin position="23"/>
        <end position="37"/>
    </location>
</feature>
<keyword evidence="5" id="KW-1185">Reference proteome</keyword>
<dbReference type="InterPro" id="IPR000095">
    <property type="entry name" value="CRIB_dom"/>
</dbReference>
<dbReference type="Proteomes" id="UP000694559">
    <property type="component" value="Unplaced"/>
</dbReference>
<dbReference type="PROSITE" id="PS50108">
    <property type="entry name" value="CRIB"/>
    <property type="match status" value="1"/>
</dbReference>
<protein>
    <submittedName>
        <fullName evidence="4">CDC42 effector protein 5</fullName>
    </submittedName>
</protein>